<feature type="region of interest" description="Disordered" evidence="1">
    <location>
        <begin position="65"/>
        <end position="87"/>
    </location>
</feature>
<dbReference type="EMBL" id="JBJKFK010002447">
    <property type="protein sequence ID" value="KAL3311092.1"/>
    <property type="molecule type" value="Genomic_DNA"/>
</dbReference>
<feature type="compositionally biased region" description="Basic and acidic residues" evidence="1">
    <location>
        <begin position="1"/>
        <end position="10"/>
    </location>
</feature>
<evidence type="ECO:0000313" key="3">
    <source>
        <dbReference type="Proteomes" id="UP001626550"/>
    </source>
</evidence>
<dbReference type="Pfam" id="PF00836">
    <property type="entry name" value="Stathmin"/>
    <property type="match status" value="1"/>
</dbReference>
<name>A0ABD2PW16_9PLAT</name>
<proteinExistence type="predicted"/>
<comment type="caution">
    <text evidence="2">The sequence shown here is derived from an EMBL/GenBank/DDBJ whole genome shotgun (WGS) entry which is preliminary data.</text>
</comment>
<feature type="region of interest" description="Disordered" evidence="1">
    <location>
        <begin position="1"/>
        <end position="23"/>
    </location>
</feature>
<organism evidence="2 3">
    <name type="scientific">Cichlidogyrus casuarinus</name>
    <dbReference type="NCBI Taxonomy" id="1844966"/>
    <lineage>
        <taxon>Eukaryota</taxon>
        <taxon>Metazoa</taxon>
        <taxon>Spiralia</taxon>
        <taxon>Lophotrochozoa</taxon>
        <taxon>Platyhelminthes</taxon>
        <taxon>Monogenea</taxon>
        <taxon>Monopisthocotylea</taxon>
        <taxon>Dactylogyridea</taxon>
        <taxon>Ancyrocephalidae</taxon>
        <taxon>Cichlidogyrus</taxon>
    </lineage>
</organism>
<dbReference type="AlphaFoldDB" id="A0ABD2PW16"/>
<sequence>MATVESKEHQGGIAFNVGETGEAHVPEHLTEKCHHKDLTPEDIAKEMNDVEMRRQNIEQEKVHKAHEHLEHVQQVHDSRPKDEAEAV</sequence>
<reference evidence="2 3" key="1">
    <citation type="submission" date="2024-11" db="EMBL/GenBank/DDBJ databases">
        <title>Adaptive evolution of stress response genes in parasites aligns with host niche diversity.</title>
        <authorList>
            <person name="Hahn C."/>
            <person name="Resl P."/>
        </authorList>
    </citation>
    <scope>NUCLEOTIDE SEQUENCE [LARGE SCALE GENOMIC DNA]</scope>
    <source>
        <strain evidence="2">EGGRZ-B1_66</strain>
        <tissue evidence="2">Body</tissue>
    </source>
</reference>
<evidence type="ECO:0000256" key="1">
    <source>
        <dbReference type="SAM" id="MobiDB-lite"/>
    </source>
</evidence>
<gene>
    <name evidence="2" type="ORF">Ciccas_010333</name>
</gene>
<accession>A0ABD2PW16</accession>
<keyword evidence="3" id="KW-1185">Reference proteome</keyword>
<evidence type="ECO:0000313" key="2">
    <source>
        <dbReference type="EMBL" id="KAL3311092.1"/>
    </source>
</evidence>
<protein>
    <submittedName>
        <fullName evidence="2">Uncharacterized protein</fullName>
    </submittedName>
</protein>
<dbReference type="Proteomes" id="UP001626550">
    <property type="component" value="Unassembled WGS sequence"/>
</dbReference>
<dbReference type="InterPro" id="IPR000956">
    <property type="entry name" value="Stathmin_fam"/>
</dbReference>